<dbReference type="EMBL" id="MK072472">
    <property type="protein sequence ID" value="AYV85749.1"/>
    <property type="molecule type" value="Genomic_DNA"/>
</dbReference>
<reference evidence="1" key="1">
    <citation type="submission" date="2018-10" db="EMBL/GenBank/DDBJ databases">
        <title>Hidden diversity of soil giant viruses.</title>
        <authorList>
            <person name="Schulz F."/>
            <person name="Alteio L."/>
            <person name="Goudeau D."/>
            <person name="Ryan E.M."/>
            <person name="Malmstrom R.R."/>
            <person name="Blanchard J."/>
            <person name="Woyke T."/>
        </authorList>
    </citation>
    <scope>NUCLEOTIDE SEQUENCE</scope>
    <source>
        <strain evidence="1">SAV1</strain>
    </source>
</reference>
<organism evidence="1">
    <name type="scientific">Satyrvirus sp</name>
    <dbReference type="NCBI Taxonomy" id="2487771"/>
    <lineage>
        <taxon>Viruses</taxon>
        <taxon>Varidnaviria</taxon>
        <taxon>Bamfordvirae</taxon>
        <taxon>Nucleocytoviricota</taxon>
        <taxon>Megaviricetes</taxon>
        <taxon>Imitervirales</taxon>
        <taxon>Mimiviridae</taxon>
        <taxon>Megamimivirinae</taxon>
    </lineage>
</organism>
<gene>
    <name evidence="1" type="ORF">Satyrvirus36_7</name>
</gene>
<name>A0A3G5AJK1_9VIRU</name>
<sequence>MDKPIDDLPYVLLMESARAFIGSLTKKELISFVMYFSLETFIEKTLEEFNEKDKILFTNCADVFLYSLNKEQLIKLIDFFITKINTKQSLGESINNLSNELSKTQV</sequence>
<accession>A0A3G5AJK1</accession>
<evidence type="ECO:0000313" key="1">
    <source>
        <dbReference type="EMBL" id="AYV85749.1"/>
    </source>
</evidence>
<protein>
    <submittedName>
        <fullName evidence="1">Uncharacterized protein</fullName>
    </submittedName>
</protein>
<proteinExistence type="predicted"/>